<accession>A0A9Q1GMW1</accession>
<dbReference type="GO" id="GO:0016157">
    <property type="term" value="F:sucrose synthase activity"/>
    <property type="evidence" value="ECO:0007669"/>
    <property type="project" value="UniProtKB-UniRule"/>
</dbReference>
<keyword evidence="12" id="KW-1185">Reference proteome</keyword>
<evidence type="ECO:0000256" key="6">
    <source>
        <dbReference type="ARBA" id="ARBA00049030"/>
    </source>
</evidence>
<dbReference type="Gene3D" id="3.40.50.2000">
    <property type="entry name" value="Glycogen Phosphorylase B"/>
    <property type="match status" value="1"/>
</dbReference>
<dbReference type="Pfam" id="PF24861">
    <property type="entry name" value="SUS_N"/>
    <property type="match status" value="1"/>
</dbReference>
<evidence type="ECO:0000256" key="3">
    <source>
        <dbReference type="ARBA" id="ARBA00012540"/>
    </source>
</evidence>
<proteinExistence type="inferred from homology"/>
<keyword evidence="4 7" id="KW-0328">Glycosyltransferase</keyword>
<evidence type="ECO:0000256" key="4">
    <source>
        <dbReference type="ARBA" id="ARBA00022676"/>
    </source>
</evidence>
<dbReference type="AlphaFoldDB" id="A0A9Q1GMW1"/>
<dbReference type="EMBL" id="JAKOGI010002336">
    <property type="protein sequence ID" value="KAJ8422217.1"/>
    <property type="molecule type" value="Genomic_DNA"/>
</dbReference>
<evidence type="ECO:0000256" key="7">
    <source>
        <dbReference type="RuleBase" id="RU280817"/>
    </source>
</evidence>
<dbReference type="InterPro" id="IPR056736">
    <property type="entry name" value="SUS_EPBD"/>
</dbReference>
<comment type="function">
    <text evidence="1 7">Sucrose-cleaving enzyme that provides UDP-glucose and fructose for various metabolic pathways.</text>
</comment>
<evidence type="ECO:0000313" key="12">
    <source>
        <dbReference type="Proteomes" id="UP001153076"/>
    </source>
</evidence>
<dbReference type="InterPro" id="IPR012820">
    <property type="entry name" value="Sucrose_synthase_pln/cyn"/>
</dbReference>
<dbReference type="InterPro" id="IPR056735">
    <property type="entry name" value="SUS_N"/>
</dbReference>
<comment type="caution">
    <text evidence="11">The sequence shown here is derived from an EMBL/GenBank/DDBJ whole genome shotgun (WGS) entry which is preliminary data.</text>
</comment>
<dbReference type="FunFam" id="3.40.50.2000:FF:000004">
    <property type="entry name" value="Sucrose synthase"/>
    <property type="match status" value="1"/>
</dbReference>
<dbReference type="FunFam" id="1.20.120.1230:FF:000001">
    <property type="entry name" value="Sucrose synthase"/>
    <property type="match status" value="1"/>
</dbReference>
<dbReference type="EC" id="2.4.1.13" evidence="3 7"/>
<dbReference type="NCBIfam" id="TIGR02470">
    <property type="entry name" value="sucr_synth"/>
    <property type="match status" value="1"/>
</dbReference>
<dbReference type="Proteomes" id="UP001153076">
    <property type="component" value="Unassembled WGS sequence"/>
</dbReference>
<evidence type="ECO:0000259" key="9">
    <source>
        <dbReference type="Pfam" id="PF24861"/>
    </source>
</evidence>
<dbReference type="PANTHER" id="PTHR45839:SF7">
    <property type="entry name" value="SUCROSE SYNTHASE 1"/>
    <property type="match status" value="1"/>
</dbReference>
<evidence type="ECO:0000256" key="2">
    <source>
        <dbReference type="ARBA" id="ARBA00005894"/>
    </source>
</evidence>
<organism evidence="11 12">
    <name type="scientific">Carnegiea gigantea</name>
    <dbReference type="NCBI Taxonomy" id="171969"/>
    <lineage>
        <taxon>Eukaryota</taxon>
        <taxon>Viridiplantae</taxon>
        <taxon>Streptophyta</taxon>
        <taxon>Embryophyta</taxon>
        <taxon>Tracheophyta</taxon>
        <taxon>Spermatophyta</taxon>
        <taxon>Magnoliopsida</taxon>
        <taxon>eudicotyledons</taxon>
        <taxon>Gunneridae</taxon>
        <taxon>Pentapetalae</taxon>
        <taxon>Caryophyllales</taxon>
        <taxon>Cactineae</taxon>
        <taxon>Cactaceae</taxon>
        <taxon>Cactoideae</taxon>
        <taxon>Echinocereeae</taxon>
        <taxon>Carnegiea</taxon>
    </lineage>
</organism>
<sequence length="566" mass="64406">MAAKLTRVPSLKERLDETLTAQRNDILNFISRIASNGKRILQPHELLAEFEAISEKKKLADGPFGEVLRHTQEAIVLPPWVTLAVRPRPGVWEYIRVNVDALAVEELTPSAFLHVKEELVDGTLNGNFVLELDFEPFTASFPRPTLSKSIGNGVEFLNRHLSAKMFHDKESMRPLLDFLRMHNYKGKTMMLNDRIQNLDTLQNVLRKAEEFLTTLPADTPYSDLEHKFQEIGLERGWGDTAERVLDMIQLLLDLLEAPDSCTLEKFLGRIPMVFNVVILSPHGYFAQANVLGYPDTGGQVVYILDQVRALEHEMLQRIKQQGLDIVPRILIVTRLLPDAVGTTCGQRLEKVFGTEHSHILRVPFRTEKGIVRRWISRFEVWPYLETYTEDVANEIAGELQAKPDLIIGNYSDGNLVASLLAHKLGVTQCTIAHALEKTKYPNSDIYWKSFEEKYHFSCQFTADLIAMNHTDFIITSTFQEIAGNKDTVGQYESHTAFTLPGLYRVVHGIDVFDPKFNIVSPGADMSIYFPYTDDKKRLTALHPEIEELLFSDVQNEEHMYGLLLVV</sequence>
<feature type="domain" description="Sucrose synthase N-terminal" evidence="9">
    <location>
        <begin position="8"/>
        <end position="117"/>
    </location>
</feature>
<comment type="catalytic activity">
    <reaction evidence="6 7">
        <text>an NDP-alpha-D-glucose + D-fructose = a ribonucleoside 5'-diphosphate + sucrose + H(+)</text>
        <dbReference type="Rhea" id="RHEA:16241"/>
        <dbReference type="ChEBI" id="CHEBI:15378"/>
        <dbReference type="ChEBI" id="CHEBI:17992"/>
        <dbReference type="ChEBI" id="CHEBI:37721"/>
        <dbReference type="ChEBI" id="CHEBI:57930"/>
        <dbReference type="ChEBI" id="CHEBI:76533"/>
        <dbReference type="EC" id="2.4.1.13"/>
    </reaction>
</comment>
<feature type="domain" description="Sucrose synthase first GT-B" evidence="8">
    <location>
        <begin position="262"/>
        <end position="550"/>
    </location>
</feature>
<gene>
    <name evidence="11" type="ORF">Cgig2_024253</name>
</gene>
<evidence type="ECO:0000313" key="11">
    <source>
        <dbReference type="EMBL" id="KAJ8422217.1"/>
    </source>
</evidence>
<comment type="similarity">
    <text evidence="2 7">Belongs to the glycosyltransferase 1 family. Plant sucrose synthase subfamily.</text>
</comment>
<evidence type="ECO:0000259" key="10">
    <source>
        <dbReference type="Pfam" id="PF24862"/>
    </source>
</evidence>
<keyword evidence="5 7" id="KW-0808">Transferase</keyword>
<dbReference type="SUPFAM" id="SSF53756">
    <property type="entry name" value="UDP-Glycosyltransferase/glycogen phosphorylase"/>
    <property type="match status" value="1"/>
</dbReference>
<evidence type="ECO:0000256" key="1">
    <source>
        <dbReference type="ARBA" id="ARBA00002595"/>
    </source>
</evidence>
<dbReference type="FunFam" id="3.10.450.330:FF:000001">
    <property type="entry name" value="Sucrose synthase"/>
    <property type="match status" value="1"/>
</dbReference>
<dbReference type="Pfam" id="PF00862">
    <property type="entry name" value="GT-B_Sucrose_synth"/>
    <property type="match status" value="1"/>
</dbReference>
<reference evidence="11" key="1">
    <citation type="submission" date="2022-04" db="EMBL/GenBank/DDBJ databases">
        <title>Carnegiea gigantea Genome sequencing and assembly v2.</title>
        <authorList>
            <person name="Copetti D."/>
            <person name="Sanderson M.J."/>
            <person name="Burquez A."/>
            <person name="Wojciechowski M.F."/>
        </authorList>
    </citation>
    <scope>NUCLEOTIDE SEQUENCE</scope>
    <source>
        <strain evidence="11">SGP5-SGP5p</strain>
        <tissue evidence="11">Aerial part</tissue>
    </source>
</reference>
<evidence type="ECO:0000259" key="8">
    <source>
        <dbReference type="Pfam" id="PF00862"/>
    </source>
</evidence>
<dbReference type="OrthoDB" id="1645134at2759"/>
<protein>
    <recommendedName>
        <fullName evidence="3 7">Sucrose synthase</fullName>
        <ecNumber evidence="3 7">2.4.1.13</ecNumber>
    </recommendedName>
</protein>
<dbReference type="PANTHER" id="PTHR45839">
    <property type="match status" value="1"/>
</dbReference>
<dbReference type="InterPro" id="IPR000368">
    <property type="entry name" value="Sucrose_synth_GT-B1"/>
</dbReference>
<dbReference type="Pfam" id="PF24862">
    <property type="entry name" value="SUS_EPBD"/>
    <property type="match status" value="1"/>
</dbReference>
<dbReference type="GO" id="GO:0005985">
    <property type="term" value="P:sucrose metabolic process"/>
    <property type="evidence" value="ECO:0007669"/>
    <property type="project" value="InterPro"/>
</dbReference>
<dbReference type="Gene3D" id="3.10.450.330">
    <property type="match status" value="1"/>
</dbReference>
<evidence type="ECO:0000256" key="5">
    <source>
        <dbReference type="ARBA" id="ARBA00022679"/>
    </source>
</evidence>
<feature type="domain" description="Sucrose synthase EPBD" evidence="10">
    <location>
        <begin position="152"/>
        <end position="239"/>
    </location>
</feature>
<dbReference type="Gene3D" id="1.20.120.1230">
    <property type="match status" value="1"/>
</dbReference>
<name>A0A9Q1GMW1_9CARY</name>